<evidence type="ECO:0000313" key="2">
    <source>
        <dbReference type="Proteomes" id="UP001054945"/>
    </source>
</evidence>
<organism evidence="1 2">
    <name type="scientific">Caerostris extrusa</name>
    <name type="common">Bark spider</name>
    <name type="synonym">Caerostris bankana</name>
    <dbReference type="NCBI Taxonomy" id="172846"/>
    <lineage>
        <taxon>Eukaryota</taxon>
        <taxon>Metazoa</taxon>
        <taxon>Ecdysozoa</taxon>
        <taxon>Arthropoda</taxon>
        <taxon>Chelicerata</taxon>
        <taxon>Arachnida</taxon>
        <taxon>Araneae</taxon>
        <taxon>Araneomorphae</taxon>
        <taxon>Entelegynae</taxon>
        <taxon>Araneoidea</taxon>
        <taxon>Araneidae</taxon>
        <taxon>Caerostris</taxon>
    </lineage>
</organism>
<protein>
    <submittedName>
        <fullName evidence="1">Uncharacterized protein</fullName>
    </submittedName>
</protein>
<comment type="caution">
    <text evidence="1">The sequence shown here is derived from an EMBL/GenBank/DDBJ whole genome shotgun (WGS) entry which is preliminary data.</text>
</comment>
<dbReference type="EMBL" id="BPLR01014775">
    <property type="protein sequence ID" value="GIY71268.1"/>
    <property type="molecule type" value="Genomic_DNA"/>
</dbReference>
<name>A0AAV4VP42_CAEEX</name>
<reference evidence="1 2" key="1">
    <citation type="submission" date="2021-06" db="EMBL/GenBank/DDBJ databases">
        <title>Caerostris extrusa draft genome.</title>
        <authorList>
            <person name="Kono N."/>
            <person name="Arakawa K."/>
        </authorList>
    </citation>
    <scope>NUCLEOTIDE SEQUENCE [LARGE SCALE GENOMIC DNA]</scope>
</reference>
<proteinExistence type="predicted"/>
<sequence length="103" mass="11794">MKKDARSSLPAQPRLISKRFQCFFAENRTDPPPLHRRTHQTIENSQILKRRWTKMESSASVSPMEAYIVRIVFFYRKSAGSCTLPATPLHQTICQTGPTVCTL</sequence>
<keyword evidence="2" id="KW-1185">Reference proteome</keyword>
<gene>
    <name evidence="1" type="ORF">CEXT_104761</name>
</gene>
<dbReference type="AlphaFoldDB" id="A0AAV4VP42"/>
<accession>A0AAV4VP42</accession>
<evidence type="ECO:0000313" key="1">
    <source>
        <dbReference type="EMBL" id="GIY71268.1"/>
    </source>
</evidence>
<dbReference type="Proteomes" id="UP001054945">
    <property type="component" value="Unassembled WGS sequence"/>
</dbReference>